<reference evidence="1" key="1">
    <citation type="submission" date="2019-08" db="EMBL/GenBank/DDBJ databases">
        <authorList>
            <person name="Kucharzyk K."/>
            <person name="Murdoch R.W."/>
            <person name="Higgins S."/>
            <person name="Loffler F."/>
        </authorList>
    </citation>
    <scope>NUCLEOTIDE SEQUENCE</scope>
</reference>
<comment type="caution">
    <text evidence="1">The sequence shown here is derived from an EMBL/GenBank/DDBJ whole genome shotgun (WGS) entry which is preliminary data.</text>
</comment>
<evidence type="ECO:0000313" key="1">
    <source>
        <dbReference type="EMBL" id="MPM74005.1"/>
    </source>
</evidence>
<proteinExistence type="predicted"/>
<protein>
    <submittedName>
        <fullName evidence="1">Uncharacterized protein</fullName>
    </submittedName>
</protein>
<dbReference type="EMBL" id="VSSQ01025696">
    <property type="protein sequence ID" value="MPM74005.1"/>
    <property type="molecule type" value="Genomic_DNA"/>
</dbReference>
<dbReference type="AlphaFoldDB" id="A0A645CAQ5"/>
<sequence>MLHHGCQRNGHDSEDCADAEFCHGNGGKGNDLCVFYRGKINAAKHNSKQVSADNAQQNRDDAHHAFAPNVAHYNDAKCNKCQQPVLAGTLHRSGGKD</sequence>
<organism evidence="1">
    <name type="scientific">bioreactor metagenome</name>
    <dbReference type="NCBI Taxonomy" id="1076179"/>
    <lineage>
        <taxon>unclassified sequences</taxon>
        <taxon>metagenomes</taxon>
        <taxon>ecological metagenomes</taxon>
    </lineage>
</organism>
<gene>
    <name evidence="1" type="ORF">SDC9_120990</name>
</gene>
<accession>A0A645CAQ5</accession>
<name>A0A645CAQ5_9ZZZZ</name>